<name>A0A5P1F0I0_ASPOF</name>
<evidence type="ECO:0000256" key="1">
    <source>
        <dbReference type="SAM" id="MobiDB-lite"/>
    </source>
</evidence>
<accession>A0A5P1F0I0</accession>
<organism evidence="2 3">
    <name type="scientific">Asparagus officinalis</name>
    <name type="common">Garden asparagus</name>
    <dbReference type="NCBI Taxonomy" id="4686"/>
    <lineage>
        <taxon>Eukaryota</taxon>
        <taxon>Viridiplantae</taxon>
        <taxon>Streptophyta</taxon>
        <taxon>Embryophyta</taxon>
        <taxon>Tracheophyta</taxon>
        <taxon>Spermatophyta</taxon>
        <taxon>Magnoliopsida</taxon>
        <taxon>Liliopsida</taxon>
        <taxon>Asparagales</taxon>
        <taxon>Asparagaceae</taxon>
        <taxon>Asparagoideae</taxon>
        <taxon>Asparagus</taxon>
    </lineage>
</organism>
<sequence>MCLSVVNAGQGSNTKIMLVVMPKDIKKCVQLELVVSHLLYLDGVNGLESDLELVVSHLLYLDGVNGLEFDWFWKHEKKLCRRKEETRNGDSGSENDKSKKEETWEMEE</sequence>
<dbReference type="AlphaFoldDB" id="A0A5P1F0I0"/>
<dbReference type="Gramene" id="ONK70231">
    <property type="protein sequence ID" value="ONK70231"/>
    <property type="gene ID" value="A4U43_C05F31610"/>
</dbReference>
<feature type="region of interest" description="Disordered" evidence="1">
    <location>
        <begin position="82"/>
        <end position="108"/>
    </location>
</feature>
<dbReference type="EMBL" id="CM007385">
    <property type="protein sequence ID" value="ONK70231.1"/>
    <property type="molecule type" value="Genomic_DNA"/>
</dbReference>
<evidence type="ECO:0000313" key="2">
    <source>
        <dbReference type="EMBL" id="ONK70231.1"/>
    </source>
</evidence>
<keyword evidence="3" id="KW-1185">Reference proteome</keyword>
<dbReference type="Proteomes" id="UP000243459">
    <property type="component" value="Chromosome 5"/>
</dbReference>
<evidence type="ECO:0000313" key="3">
    <source>
        <dbReference type="Proteomes" id="UP000243459"/>
    </source>
</evidence>
<reference evidence="3" key="1">
    <citation type="journal article" date="2017" name="Nat. Commun.">
        <title>The asparagus genome sheds light on the origin and evolution of a young Y chromosome.</title>
        <authorList>
            <person name="Harkess A."/>
            <person name="Zhou J."/>
            <person name="Xu C."/>
            <person name="Bowers J.E."/>
            <person name="Van der Hulst R."/>
            <person name="Ayyampalayam S."/>
            <person name="Mercati F."/>
            <person name="Riccardi P."/>
            <person name="McKain M.R."/>
            <person name="Kakrana A."/>
            <person name="Tang H."/>
            <person name="Ray J."/>
            <person name="Groenendijk J."/>
            <person name="Arikit S."/>
            <person name="Mathioni S.M."/>
            <person name="Nakano M."/>
            <person name="Shan H."/>
            <person name="Telgmann-Rauber A."/>
            <person name="Kanno A."/>
            <person name="Yue Z."/>
            <person name="Chen H."/>
            <person name="Li W."/>
            <person name="Chen Y."/>
            <person name="Xu X."/>
            <person name="Zhang Y."/>
            <person name="Luo S."/>
            <person name="Chen H."/>
            <person name="Gao J."/>
            <person name="Mao Z."/>
            <person name="Pires J.C."/>
            <person name="Luo M."/>
            <person name="Kudrna D."/>
            <person name="Wing R.A."/>
            <person name="Meyers B.C."/>
            <person name="Yi K."/>
            <person name="Kong H."/>
            <person name="Lavrijsen P."/>
            <person name="Sunseri F."/>
            <person name="Falavigna A."/>
            <person name="Ye Y."/>
            <person name="Leebens-Mack J.H."/>
            <person name="Chen G."/>
        </authorList>
    </citation>
    <scope>NUCLEOTIDE SEQUENCE [LARGE SCALE GENOMIC DNA]</scope>
    <source>
        <strain evidence="3">cv. DH0086</strain>
    </source>
</reference>
<proteinExistence type="predicted"/>
<protein>
    <submittedName>
        <fullName evidence="2">Uncharacterized protein</fullName>
    </submittedName>
</protein>
<gene>
    <name evidence="2" type="ORF">A4U43_C05F31610</name>
</gene>